<gene>
    <name evidence="1" type="ORF">J2D75_00745</name>
</gene>
<reference evidence="1 2" key="1">
    <citation type="submission" date="2021-03" db="EMBL/GenBank/DDBJ databases">
        <title>The complete genome sequence of Acetobacter suratthaniensis TBRC 1719.</title>
        <authorList>
            <person name="Charoenyingcharoen P."/>
            <person name="Yukphan P."/>
        </authorList>
    </citation>
    <scope>NUCLEOTIDE SEQUENCE [LARGE SCALE GENOMIC DNA]</scope>
    <source>
        <strain evidence="1 2">TBRC 1719</strain>
    </source>
</reference>
<organism evidence="1 2">
    <name type="scientific">Acetobacter suratthaniensis</name>
    <dbReference type="NCBI Taxonomy" id="1502841"/>
    <lineage>
        <taxon>Bacteria</taxon>
        <taxon>Pseudomonadati</taxon>
        <taxon>Pseudomonadota</taxon>
        <taxon>Alphaproteobacteria</taxon>
        <taxon>Acetobacterales</taxon>
        <taxon>Acetobacteraceae</taxon>
        <taxon>Acetobacter</taxon>
    </lineage>
</organism>
<sequence length="102" mass="10929">MLLRSSLADSMPRMPRSRWQWRIRLGCLAFLALAYGGLMWHMTHGSGPQGAGAAPKAGMLHIPVKLLAPERENPAPVAPPIVLEAPPPAAFAAPVLERGHHG</sequence>
<dbReference type="EMBL" id="JAFVMG010000001">
    <property type="protein sequence ID" value="MBO1327002.1"/>
    <property type="molecule type" value="Genomic_DNA"/>
</dbReference>
<dbReference type="RefSeq" id="WP_207851821.1">
    <property type="nucleotide sequence ID" value="NZ_JAFVMG010000001.1"/>
</dbReference>
<comment type="caution">
    <text evidence="1">The sequence shown here is derived from an EMBL/GenBank/DDBJ whole genome shotgun (WGS) entry which is preliminary data.</text>
</comment>
<protein>
    <submittedName>
        <fullName evidence="1">Uncharacterized protein</fullName>
    </submittedName>
</protein>
<accession>A0ABS3LHE4</accession>
<proteinExistence type="predicted"/>
<evidence type="ECO:0000313" key="1">
    <source>
        <dbReference type="EMBL" id="MBO1327002.1"/>
    </source>
</evidence>
<keyword evidence="2" id="KW-1185">Reference proteome</keyword>
<evidence type="ECO:0000313" key="2">
    <source>
        <dbReference type="Proteomes" id="UP000664399"/>
    </source>
</evidence>
<dbReference type="Proteomes" id="UP000664399">
    <property type="component" value="Unassembled WGS sequence"/>
</dbReference>
<name>A0ABS3LHE4_9PROT</name>